<evidence type="ECO:0000256" key="1">
    <source>
        <dbReference type="ARBA" id="ARBA00022491"/>
    </source>
</evidence>
<gene>
    <name evidence="6" type="ORF">GCM10010082_17280</name>
</gene>
<keyword evidence="3" id="KW-0238">DNA-binding</keyword>
<comment type="caution">
    <text evidence="6">The sequence shown here is derived from an EMBL/GenBank/DDBJ whole genome shotgun (WGS) entry which is preliminary data.</text>
</comment>
<dbReference type="Gene3D" id="3.40.50.2300">
    <property type="match status" value="2"/>
</dbReference>
<dbReference type="Pfam" id="PF00356">
    <property type="entry name" value="LacI"/>
    <property type="match status" value="1"/>
</dbReference>
<dbReference type="InterPro" id="IPR000843">
    <property type="entry name" value="HTH_LacI"/>
</dbReference>
<dbReference type="InterPro" id="IPR010982">
    <property type="entry name" value="Lambda_DNA-bd_dom_sf"/>
</dbReference>
<dbReference type="InterPro" id="IPR046335">
    <property type="entry name" value="LacI/GalR-like_sensor"/>
</dbReference>
<proteinExistence type="predicted"/>
<evidence type="ECO:0000256" key="3">
    <source>
        <dbReference type="ARBA" id="ARBA00023125"/>
    </source>
</evidence>
<evidence type="ECO:0000259" key="5">
    <source>
        <dbReference type="PROSITE" id="PS50932"/>
    </source>
</evidence>
<dbReference type="PROSITE" id="PS50932">
    <property type="entry name" value="HTH_LACI_2"/>
    <property type="match status" value="1"/>
</dbReference>
<keyword evidence="2" id="KW-0805">Transcription regulation</keyword>
<keyword evidence="7" id="KW-1185">Reference proteome</keyword>
<dbReference type="Gene3D" id="1.10.260.40">
    <property type="entry name" value="lambda repressor-like DNA-binding domains"/>
    <property type="match status" value="1"/>
</dbReference>
<dbReference type="PROSITE" id="PS00356">
    <property type="entry name" value="HTH_LACI_1"/>
    <property type="match status" value="1"/>
</dbReference>
<evidence type="ECO:0000313" key="6">
    <source>
        <dbReference type="EMBL" id="GHC25044.1"/>
    </source>
</evidence>
<evidence type="ECO:0000256" key="2">
    <source>
        <dbReference type="ARBA" id="ARBA00023015"/>
    </source>
</evidence>
<reference evidence="7" key="1">
    <citation type="journal article" date="2019" name="Int. J. Syst. Evol. Microbiol.">
        <title>The Global Catalogue of Microorganisms (GCM) 10K type strain sequencing project: providing services to taxonomists for standard genome sequencing and annotation.</title>
        <authorList>
            <consortium name="The Broad Institute Genomics Platform"/>
            <consortium name="The Broad Institute Genome Sequencing Center for Infectious Disease"/>
            <person name="Wu L."/>
            <person name="Ma J."/>
        </authorList>
    </citation>
    <scope>NUCLEOTIDE SEQUENCE [LARGE SCALE GENOMIC DNA]</scope>
    <source>
        <strain evidence="7">KCTC 42082</strain>
    </source>
</reference>
<name>A0ABQ3FIW7_9GAMM</name>
<dbReference type="InterPro" id="IPR028082">
    <property type="entry name" value="Peripla_BP_I"/>
</dbReference>
<dbReference type="SUPFAM" id="SSF47413">
    <property type="entry name" value="lambda repressor-like DNA-binding domains"/>
    <property type="match status" value="1"/>
</dbReference>
<feature type="domain" description="HTH lacI-type" evidence="5">
    <location>
        <begin position="21"/>
        <end position="75"/>
    </location>
</feature>
<dbReference type="Pfam" id="PF13377">
    <property type="entry name" value="Peripla_BP_3"/>
    <property type="match status" value="1"/>
</dbReference>
<dbReference type="EMBL" id="BMZM01000002">
    <property type="protein sequence ID" value="GHC25044.1"/>
    <property type="molecule type" value="Genomic_DNA"/>
</dbReference>
<organism evidence="6 7">
    <name type="scientific">Kushneria pakistanensis</name>
    <dbReference type="NCBI Taxonomy" id="1508770"/>
    <lineage>
        <taxon>Bacteria</taxon>
        <taxon>Pseudomonadati</taxon>
        <taxon>Pseudomonadota</taxon>
        <taxon>Gammaproteobacteria</taxon>
        <taxon>Oceanospirillales</taxon>
        <taxon>Halomonadaceae</taxon>
        <taxon>Kushneria</taxon>
    </lineage>
</organism>
<dbReference type="PANTHER" id="PTHR30146">
    <property type="entry name" value="LACI-RELATED TRANSCRIPTIONAL REPRESSOR"/>
    <property type="match status" value="1"/>
</dbReference>
<dbReference type="SUPFAM" id="SSF53822">
    <property type="entry name" value="Periplasmic binding protein-like I"/>
    <property type="match status" value="1"/>
</dbReference>
<accession>A0ABQ3FIW7</accession>
<dbReference type="Proteomes" id="UP000604243">
    <property type="component" value="Unassembled WGS sequence"/>
</dbReference>
<dbReference type="CDD" id="cd01392">
    <property type="entry name" value="HTH_LacI"/>
    <property type="match status" value="1"/>
</dbReference>
<protein>
    <submittedName>
        <fullName evidence="6">LacI family transcriptional regulator</fullName>
    </submittedName>
</protein>
<evidence type="ECO:0000256" key="4">
    <source>
        <dbReference type="ARBA" id="ARBA00023163"/>
    </source>
</evidence>
<evidence type="ECO:0000313" key="7">
    <source>
        <dbReference type="Proteomes" id="UP000604243"/>
    </source>
</evidence>
<keyword evidence="4" id="KW-0804">Transcription</keyword>
<sequence length="360" mass="38212">MDRSKTLIWQVNDMPQSGKHVTLRELAAHAGVSRSTVSLVLQESPLVARRTRERVMAAARTLGYVYNRGAATLRSAHTATLGVVVHDIANPFFGAMVAGIDETLQNADYVPFLVSSGNSVARQQRLITRLREQRVDALLLCPAEATPAALIDTIADWGLPCIEVMRHVGDTPRGHYVGADIRAGLARAVAHLIDQGHQRIALVTGTGHSSADRERMAGYREAMQAASLAPDIRTGSNDLTRRAGLVRTLEIMKAPTPPTALICHNDLMALGALLALNRLGLMPGIDCAVVGIDDSDEAALGEPALSSIATHPHAIGQAAAGLALACLRGPGGDAQRIVLDTSLQVRASTDPTSGHLWELS</sequence>
<dbReference type="SMART" id="SM00354">
    <property type="entry name" value="HTH_LACI"/>
    <property type="match status" value="1"/>
</dbReference>
<dbReference type="PANTHER" id="PTHR30146:SF148">
    <property type="entry name" value="HTH-TYPE TRANSCRIPTIONAL REPRESSOR PURR-RELATED"/>
    <property type="match status" value="1"/>
</dbReference>
<keyword evidence="1" id="KW-0678">Repressor</keyword>